<dbReference type="EMBL" id="NMUH01006492">
    <property type="protein sequence ID" value="MQM15385.1"/>
    <property type="molecule type" value="Genomic_DNA"/>
</dbReference>
<dbReference type="SUPFAM" id="SSF49464">
    <property type="entry name" value="Carboxypeptidase regulatory domain-like"/>
    <property type="match status" value="1"/>
</dbReference>
<dbReference type="Gene3D" id="2.60.40.1120">
    <property type="entry name" value="Carboxypeptidase-like, regulatory domain"/>
    <property type="match status" value="1"/>
</dbReference>
<comment type="caution">
    <text evidence="2">The sequence shown here is derived from an EMBL/GenBank/DDBJ whole genome shotgun (WGS) entry which is preliminary data.</text>
</comment>
<dbReference type="InterPro" id="IPR008969">
    <property type="entry name" value="CarboxyPept-like_regulatory"/>
</dbReference>
<name>A0A843X7D4_COLES</name>
<dbReference type="Proteomes" id="UP000652761">
    <property type="component" value="Unassembled WGS sequence"/>
</dbReference>
<evidence type="ECO:0000256" key="1">
    <source>
        <dbReference type="SAM" id="Phobius"/>
    </source>
</evidence>
<proteinExistence type="predicted"/>
<accession>A0A843X7D4</accession>
<evidence type="ECO:0000313" key="2">
    <source>
        <dbReference type="EMBL" id="MQM15385.1"/>
    </source>
</evidence>
<organism evidence="2 3">
    <name type="scientific">Colocasia esculenta</name>
    <name type="common">Wild taro</name>
    <name type="synonym">Arum esculentum</name>
    <dbReference type="NCBI Taxonomy" id="4460"/>
    <lineage>
        <taxon>Eukaryota</taxon>
        <taxon>Viridiplantae</taxon>
        <taxon>Streptophyta</taxon>
        <taxon>Embryophyta</taxon>
        <taxon>Tracheophyta</taxon>
        <taxon>Spermatophyta</taxon>
        <taxon>Magnoliopsida</taxon>
        <taxon>Liliopsida</taxon>
        <taxon>Araceae</taxon>
        <taxon>Aroideae</taxon>
        <taxon>Colocasieae</taxon>
        <taxon>Colocasia</taxon>
    </lineage>
</organism>
<reference evidence="2" key="1">
    <citation type="submission" date="2017-07" db="EMBL/GenBank/DDBJ databases">
        <title>Taro Niue Genome Assembly and Annotation.</title>
        <authorList>
            <person name="Atibalentja N."/>
            <person name="Keating K."/>
            <person name="Fields C.J."/>
        </authorList>
    </citation>
    <scope>NUCLEOTIDE SEQUENCE</scope>
    <source>
        <strain evidence="2">Niue_2</strain>
        <tissue evidence="2">Leaf</tissue>
    </source>
</reference>
<feature type="transmembrane region" description="Helical" evidence="1">
    <location>
        <begin position="121"/>
        <end position="140"/>
    </location>
</feature>
<sequence>MECGSADSFLRSAVIQLEMLWEFNRMSMLNLVAWTAQVNASTIFGDYHRMLAPGKSYEVIASMPGFQSKTTHILLEDGAMNLDFVLDPEEEPTQRVFLGNTFDCSCDGEHKFALMDFLRGFHLQISLISFAILSFILFLVKKRRILKVLKHRTRA</sequence>
<dbReference type="OrthoDB" id="10249045at2759"/>
<keyword evidence="3" id="KW-1185">Reference proteome</keyword>
<keyword evidence="1" id="KW-1133">Transmembrane helix</keyword>
<keyword evidence="1" id="KW-0812">Transmembrane</keyword>
<dbReference type="AlphaFoldDB" id="A0A843X7D4"/>
<protein>
    <submittedName>
        <fullName evidence="2">Uncharacterized protein</fullName>
    </submittedName>
</protein>
<evidence type="ECO:0000313" key="3">
    <source>
        <dbReference type="Proteomes" id="UP000652761"/>
    </source>
</evidence>
<keyword evidence="1" id="KW-0472">Membrane</keyword>
<gene>
    <name evidence="2" type="ORF">Taro_048332</name>
</gene>